<protein>
    <submittedName>
        <fullName evidence="2">Uncharacterized protein</fullName>
    </submittedName>
</protein>
<sequence length="135" mass="14920">MLRYMVVADPNAGQDTVVHVRVPKPDAVPLDCRELGTPSSWTGEDLGVRRNTNVPRDTEGRGSPPRLQGAGASSRRHRTGTALQENQEHGNRSAPPGQQEQEPTPRNPTKHPHYTNRHTPYTTRHPGTDRQAQPA</sequence>
<keyword evidence="3" id="KW-1185">Reference proteome</keyword>
<organism evidence="2 3">
    <name type="scientific">Takifugu flavidus</name>
    <name type="common">sansaifugu</name>
    <dbReference type="NCBI Taxonomy" id="433684"/>
    <lineage>
        <taxon>Eukaryota</taxon>
        <taxon>Metazoa</taxon>
        <taxon>Chordata</taxon>
        <taxon>Craniata</taxon>
        <taxon>Vertebrata</taxon>
        <taxon>Euteleostomi</taxon>
        <taxon>Actinopterygii</taxon>
        <taxon>Neopterygii</taxon>
        <taxon>Teleostei</taxon>
        <taxon>Neoteleostei</taxon>
        <taxon>Acanthomorphata</taxon>
        <taxon>Eupercaria</taxon>
        <taxon>Tetraodontiformes</taxon>
        <taxon>Tetradontoidea</taxon>
        <taxon>Tetraodontidae</taxon>
        <taxon>Takifugu</taxon>
    </lineage>
</organism>
<evidence type="ECO:0000313" key="2">
    <source>
        <dbReference type="EMBL" id="TWW65359.1"/>
    </source>
</evidence>
<evidence type="ECO:0000313" key="3">
    <source>
        <dbReference type="Proteomes" id="UP000324091"/>
    </source>
</evidence>
<accession>A0A5C6NFB3</accession>
<dbReference type="AlphaFoldDB" id="A0A5C6NFB3"/>
<name>A0A5C6NFB3_9TELE</name>
<dbReference type="Proteomes" id="UP000324091">
    <property type="component" value="Chromosome 21"/>
</dbReference>
<evidence type="ECO:0000256" key="1">
    <source>
        <dbReference type="SAM" id="MobiDB-lite"/>
    </source>
</evidence>
<gene>
    <name evidence="2" type="ORF">D4764_21G0002590</name>
</gene>
<reference evidence="2 3" key="1">
    <citation type="submission" date="2019-04" db="EMBL/GenBank/DDBJ databases">
        <title>Chromosome genome assembly for Takifugu flavidus.</title>
        <authorList>
            <person name="Xiao S."/>
        </authorList>
    </citation>
    <scope>NUCLEOTIDE SEQUENCE [LARGE SCALE GENOMIC DNA]</scope>
    <source>
        <strain evidence="2">HTHZ2018</strain>
        <tissue evidence="2">Muscle</tissue>
    </source>
</reference>
<feature type="region of interest" description="Disordered" evidence="1">
    <location>
        <begin position="25"/>
        <end position="135"/>
    </location>
</feature>
<proteinExistence type="predicted"/>
<comment type="caution">
    <text evidence="2">The sequence shown here is derived from an EMBL/GenBank/DDBJ whole genome shotgun (WGS) entry which is preliminary data.</text>
</comment>
<dbReference type="EMBL" id="RHFK02000014">
    <property type="protein sequence ID" value="TWW65359.1"/>
    <property type="molecule type" value="Genomic_DNA"/>
</dbReference>